<evidence type="ECO:0000256" key="2">
    <source>
        <dbReference type="ARBA" id="ARBA00022630"/>
    </source>
</evidence>
<dbReference type="SUPFAM" id="SSF55469">
    <property type="entry name" value="FMN-dependent nitroreductase-like"/>
    <property type="match status" value="1"/>
</dbReference>
<organism evidence="7 8">
    <name type="scientific">Apilactobacillus micheneri</name>
    <dbReference type="NCBI Taxonomy" id="1899430"/>
    <lineage>
        <taxon>Bacteria</taxon>
        <taxon>Bacillati</taxon>
        <taxon>Bacillota</taxon>
        <taxon>Bacilli</taxon>
        <taxon>Lactobacillales</taxon>
        <taxon>Lactobacillaceae</taxon>
        <taxon>Apilactobacillus</taxon>
    </lineage>
</organism>
<evidence type="ECO:0000313" key="7">
    <source>
        <dbReference type="EMBL" id="TPR46277.1"/>
    </source>
</evidence>
<evidence type="ECO:0000256" key="5">
    <source>
        <dbReference type="PIRNR" id="PIRNR005426"/>
    </source>
</evidence>
<accession>A0A9Q8INB7</accession>
<feature type="domain" description="Nitroreductase" evidence="6">
    <location>
        <begin position="9"/>
        <end position="166"/>
    </location>
</feature>
<dbReference type="PANTHER" id="PTHR43425">
    <property type="entry name" value="OXYGEN-INSENSITIVE NADPH NITROREDUCTASE"/>
    <property type="match status" value="1"/>
</dbReference>
<dbReference type="Proteomes" id="UP000784700">
    <property type="component" value="Unassembled WGS sequence"/>
</dbReference>
<proteinExistence type="inferred from homology"/>
<dbReference type="PIRSF" id="PIRSF005426">
    <property type="entry name" value="Frp"/>
    <property type="match status" value="1"/>
</dbReference>
<dbReference type="AlphaFoldDB" id="A0A9Q8INB7"/>
<reference evidence="7" key="1">
    <citation type="submission" date="2018-08" db="EMBL/GenBank/DDBJ databases">
        <title>Comparative genomics of wild bee and flower associated Lactobacillus reveals potential adaptation to the bee host.</title>
        <authorList>
            <person name="Vuong H.Q."/>
            <person name="Mcfrederick Q.S."/>
        </authorList>
    </citation>
    <scope>NUCLEOTIDE SEQUENCE</scope>
    <source>
        <strain evidence="7">HV_63</strain>
    </source>
</reference>
<keyword evidence="2 5" id="KW-0285">Flavoprotein</keyword>
<protein>
    <submittedName>
        <fullName evidence="7">NADPH-dependent oxidoreductase</fullName>
    </submittedName>
</protein>
<dbReference type="PANTHER" id="PTHR43425:SF2">
    <property type="entry name" value="OXYGEN-INSENSITIVE NADPH NITROREDUCTASE"/>
    <property type="match status" value="1"/>
</dbReference>
<evidence type="ECO:0000256" key="3">
    <source>
        <dbReference type="ARBA" id="ARBA00022643"/>
    </source>
</evidence>
<comment type="caution">
    <text evidence="7">The sequence shown here is derived from an EMBL/GenBank/DDBJ whole genome shotgun (WGS) entry which is preliminary data.</text>
</comment>
<dbReference type="GO" id="GO:0016491">
    <property type="term" value="F:oxidoreductase activity"/>
    <property type="evidence" value="ECO:0007669"/>
    <property type="project" value="UniProtKB-UniRule"/>
</dbReference>
<keyword evidence="3 5" id="KW-0288">FMN</keyword>
<evidence type="ECO:0000256" key="1">
    <source>
        <dbReference type="ARBA" id="ARBA00008366"/>
    </source>
</evidence>
<dbReference type="InterPro" id="IPR000415">
    <property type="entry name" value="Nitroreductase-like"/>
</dbReference>
<evidence type="ECO:0000256" key="4">
    <source>
        <dbReference type="ARBA" id="ARBA00023002"/>
    </source>
</evidence>
<name>A0A9Q8INB7_9LACO</name>
<dbReference type="EMBL" id="QUBG01000001">
    <property type="protein sequence ID" value="TPR46277.1"/>
    <property type="molecule type" value="Genomic_DNA"/>
</dbReference>
<keyword evidence="5" id="KW-0521">NADP</keyword>
<keyword evidence="4 5" id="KW-0560">Oxidoreductase</keyword>
<dbReference type="Gene3D" id="3.40.109.10">
    <property type="entry name" value="NADH Oxidase"/>
    <property type="match status" value="1"/>
</dbReference>
<evidence type="ECO:0000313" key="8">
    <source>
        <dbReference type="Proteomes" id="UP000784700"/>
    </source>
</evidence>
<dbReference type="Pfam" id="PF00881">
    <property type="entry name" value="Nitroreductase"/>
    <property type="match status" value="1"/>
</dbReference>
<dbReference type="InterPro" id="IPR016446">
    <property type="entry name" value="Flavin_OxRdtase_Frp"/>
</dbReference>
<comment type="similarity">
    <text evidence="1 5">Belongs to the flavin oxidoreductase frp family.</text>
</comment>
<dbReference type="InterPro" id="IPR029479">
    <property type="entry name" value="Nitroreductase"/>
</dbReference>
<sequence>MDNEVLKTIQNHRSIRDFTDEKLTDEEVNILVNAAQRTSNSMSEQQYSIISVTDPKKLARLGEITLHHLPDKAGHFFLFIADQHRNAQIIKHHKPDANLEALHSADKFLASVHDVDLAVQNTLLTAESMGLGGTIMGSIYNNPKEIIEMFNLPELTFPVLGLAIGHPASMPDLKPRINNELIHFENGYQEPDMQIVEKFDKTLNEYYKNRKGSKRDTNFFKNIWSDIAKGNYRKDLLPAIKSQGFLQG</sequence>
<evidence type="ECO:0000259" key="6">
    <source>
        <dbReference type="Pfam" id="PF00881"/>
    </source>
</evidence>
<gene>
    <name evidence="7" type="ORF">DY130_01810</name>
</gene>